<dbReference type="InterPro" id="IPR007658">
    <property type="entry name" value="DUF594"/>
</dbReference>
<evidence type="ECO:0000313" key="2">
    <source>
        <dbReference type="Proteomes" id="UP000237347"/>
    </source>
</evidence>
<dbReference type="PANTHER" id="PTHR31325">
    <property type="entry name" value="OS01G0798800 PROTEIN-RELATED"/>
    <property type="match status" value="1"/>
</dbReference>
<organism evidence="1 2">
    <name type="scientific">Quercus suber</name>
    <name type="common">Cork oak</name>
    <dbReference type="NCBI Taxonomy" id="58331"/>
    <lineage>
        <taxon>Eukaryota</taxon>
        <taxon>Viridiplantae</taxon>
        <taxon>Streptophyta</taxon>
        <taxon>Embryophyta</taxon>
        <taxon>Tracheophyta</taxon>
        <taxon>Spermatophyta</taxon>
        <taxon>Magnoliopsida</taxon>
        <taxon>eudicotyledons</taxon>
        <taxon>Gunneridae</taxon>
        <taxon>Pentapetalae</taxon>
        <taxon>rosids</taxon>
        <taxon>fabids</taxon>
        <taxon>Fagales</taxon>
        <taxon>Fagaceae</taxon>
        <taxon>Quercus</taxon>
    </lineage>
</organism>
<gene>
    <name evidence="1" type="ORF">CFP56_022415</name>
</gene>
<proteinExistence type="predicted"/>
<evidence type="ECO:0000313" key="1">
    <source>
        <dbReference type="EMBL" id="KAK7836501.1"/>
    </source>
</evidence>
<dbReference type="Pfam" id="PF04578">
    <property type="entry name" value="DUF594"/>
    <property type="match status" value="1"/>
</dbReference>
<sequence length="224" mass="25654">MNEAESRNLINKFICDKVNGILKYFHIKDFIDQMMNACTQSRRVFHQPLTNKLWDFIFKELLEKSLSADDEDEANRISSAIGGWVLENCDFTDEFDYSMMSEVSGIAKLRFNDTLAETHIFLHQNEIKSPEQAWKKIIEVDTGVRPVLVKGDRYKSVLFDACMLAKELDKLKTELKWNVTSKVWVELLSYAASRSRATSHIQQLSKGGELLTFLTAASAQSKDS</sequence>
<protein>
    <submittedName>
        <fullName evidence="1">Uncharacterized protein</fullName>
    </submittedName>
</protein>
<keyword evidence="2" id="KW-1185">Reference proteome</keyword>
<dbReference type="AlphaFoldDB" id="A0AAW0KD71"/>
<reference evidence="1 2" key="1">
    <citation type="journal article" date="2018" name="Sci. Data">
        <title>The draft genome sequence of cork oak.</title>
        <authorList>
            <person name="Ramos A.M."/>
            <person name="Usie A."/>
            <person name="Barbosa P."/>
            <person name="Barros P.M."/>
            <person name="Capote T."/>
            <person name="Chaves I."/>
            <person name="Simoes F."/>
            <person name="Abreu I."/>
            <person name="Carrasquinho I."/>
            <person name="Faro C."/>
            <person name="Guimaraes J.B."/>
            <person name="Mendonca D."/>
            <person name="Nobrega F."/>
            <person name="Rodrigues L."/>
            <person name="Saibo N.J.M."/>
            <person name="Varela M.C."/>
            <person name="Egas C."/>
            <person name="Matos J."/>
            <person name="Miguel C.M."/>
            <person name="Oliveira M.M."/>
            <person name="Ricardo C.P."/>
            <person name="Goncalves S."/>
        </authorList>
    </citation>
    <scope>NUCLEOTIDE SEQUENCE [LARGE SCALE GENOMIC DNA]</scope>
    <source>
        <strain evidence="2">cv. HL8</strain>
    </source>
</reference>
<dbReference type="EMBL" id="PKMF04000351">
    <property type="protein sequence ID" value="KAK7836501.1"/>
    <property type="molecule type" value="Genomic_DNA"/>
</dbReference>
<accession>A0AAW0KD71</accession>
<comment type="caution">
    <text evidence="1">The sequence shown here is derived from an EMBL/GenBank/DDBJ whole genome shotgun (WGS) entry which is preliminary data.</text>
</comment>
<dbReference type="Proteomes" id="UP000237347">
    <property type="component" value="Unassembled WGS sequence"/>
</dbReference>
<name>A0AAW0KD71_QUESU</name>